<gene>
    <name evidence="1" type="ORF">CLUMA_CG011429</name>
</gene>
<dbReference type="EMBL" id="CVRI01000047">
    <property type="protein sequence ID" value="CRK98060.1"/>
    <property type="molecule type" value="Genomic_DNA"/>
</dbReference>
<dbReference type="Proteomes" id="UP000183832">
    <property type="component" value="Unassembled WGS sequence"/>
</dbReference>
<evidence type="ECO:0000313" key="1">
    <source>
        <dbReference type="EMBL" id="CRK98060.1"/>
    </source>
</evidence>
<keyword evidence="2" id="KW-1185">Reference proteome</keyword>
<evidence type="ECO:0000313" key="2">
    <source>
        <dbReference type="Proteomes" id="UP000183832"/>
    </source>
</evidence>
<proteinExistence type="predicted"/>
<accession>A0A1J1IES9</accession>
<protein>
    <submittedName>
        <fullName evidence="1">CLUMA_CG011429, isoform A</fullName>
    </submittedName>
</protein>
<sequence>MLEKKPIEAAKITMLCCMRAIKRRQNIKYRLKSIENWIGSSDFNACIGLVEVTKRIFSHLIQFKSITIRKTSIIVQALLQLNDDGCSLVAYWKMNNIRDDKEDENGDKLKSTKLLFIHKSFKEFCDSELKVLKSSTHGKL</sequence>
<name>A0A1J1IES9_9DIPT</name>
<dbReference type="AlphaFoldDB" id="A0A1J1IES9"/>
<organism evidence="1 2">
    <name type="scientific">Clunio marinus</name>
    <dbReference type="NCBI Taxonomy" id="568069"/>
    <lineage>
        <taxon>Eukaryota</taxon>
        <taxon>Metazoa</taxon>
        <taxon>Ecdysozoa</taxon>
        <taxon>Arthropoda</taxon>
        <taxon>Hexapoda</taxon>
        <taxon>Insecta</taxon>
        <taxon>Pterygota</taxon>
        <taxon>Neoptera</taxon>
        <taxon>Endopterygota</taxon>
        <taxon>Diptera</taxon>
        <taxon>Nematocera</taxon>
        <taxon>Chironomoidea</taxon>
        <taxon>Chironomidae</taxon>
        <taxon>Clunio</taxon>
    </lineage>
</organism>
<reference evidence="1 2" key="1">
    <citation type="submission" date="2015-04" db="EMBL/GenBank/DDBJ databases">
        <authorList>
            <person name="Syromyatnikov M.Y."/>
            <person name="Popov V.N."/>
        </authorList>
    </citation>
    <scope>NUCLEOTIDE SEQUENCE [LARGE SCALE GENOMIC DNA]</scope>
</reference>